<sequence>MIVSTTASLAMADINHRNSSNTEIAHPSTVETMPYKYNMNLDIAEPLEFEYLRTAPAHCGPIPARMTYKDSTGAIRTIEYLYPDTSGCTD</sequence>
<protein>
    <recommendedName>
        <fullName evidence="3">DUF2790 domain-containing protein</fullName>
    </recommendedName>
</protein>
<evidence type="ECO:0000313" key="1">
    <source>
        <dbReference type="EMBL" id="ACO77985.1"/>
    </source>
</evidence>
<dbReference type="HOGENOM" id="CLU_163360_0_0_6"/>
<dbReference type="OrthoDB" id="6903763at2"/>
<dbReference type="Pfam" id="PF10976">
    <property type="entry name" value="DUF2790"/>
    <property type="match status" value="1"/>
</dbReference>
<organism evidence="1 2">
    <name type="scientific">Azotobacter vinelandii (strain DJ / ATCC BAA-1303)</name>
    <dbReference type="NCBI Taxonomy" id="322710"/>
    <lineage>
        <taxon>Bacteria</taxon>
        <taxon>Pseudomonadati</taxon>
        <taxon>Pseudomonadota</taxon>
        <taxon>Gammaproteobacteria</taxon>
        <taxon>Pseudomonadales</taxon>
        <taxon>Pseudomonadaceae</taxon>
        <taxon>Azotobacter</taxon>
    </lineage>
</organism>
<dbReference type="InterPro" id="IPR021245">
    <property type="entry name" value="DUF2790"/>
</dbReference>
<proteinExistence type="predicted"/>
<dbReference type="Proteomes" id="UP000002424">
    <property type="component" value="Chromosome"/>
</dbReference>
<dbReference type="EMBL" id="CP001157">
    <property type="protein sequence ID" value="ACO77985.1"/>
    <property type="molecule type" value="Genomic_DNA"/>
</dbReference>
<dbReference type="KEGG" id="avn:Avin_17720"/>
<accession>C1DDL4</accession>
<dbReference type="AlphaFoldDB" id="C1DDL4"/>
<keyword evidence="2" id="KW-1185">Reference proteome</keyword>
<evidence type="ECO:0000313" key="2">
    <source>
        <dbReference type="Proteomes" id="UP000002424"/>
    </source>
</evidence>
<evidence type="ECO:0008006" key="3">
    <source>
        <dbReference type="Google" id="ProtNLM"/>
    </source>
</evidence>
<name>C1DDL4_AZOVD</name>
<dbReference type="Gene3D" id="2.30.140.50">
    <property type="entry name" value="Protein of unknown function DUF2790"/>
    <property type="match status" value="1"/>
</dbReference>
<dbReference type="EnsemblBacteria" id="ACO77985">
    <property type="protein sequence ID" value="ACO77985"/>
    <property type="gene ID" value="Avin_17720"/>
</dbReference>
<gene>
    <name evidence="1" type="ordered locus">Avin_17720</name>
</gene>
<reference evidence="1 2" key="1">
    <citation type="journal article" date="2009" name="J. Bacteriol.">
        <title>Genome sequence of Azotobacter vinelandii, an obligate aerobe specialized to support diverse anaerobic metabolic processes.</title>
        <authorList>
            <person name="Setubal J.C."/>
            <person name="dos Santos P."/>
            <person name="Goldman B.S."/>
            <person name="Ertesvag H."/>
            <person name="Espin G."/>
            <person name="Rubio L.M."/>
            <person name="Valla S."/>
            <person name="Almeida N.F."/>
            <person name="Balasubramanian D."/>
            <person name="Cromes L."/>
            <person name="Curatti L."/>
            <person name="Du Z."/>
            <person name="Godsy E."/>
            <person name="Goodner B."/>
            <person name="Hellner-Burris K."/>
            <person name="Hernandez J.A."/>
            <person name="Houmiel K."/>
            <person name="Imperial J."/>
            <person name="Kennedy C."/>
            <person name="Larson T.J."/>
            <person name="Latreille P."/>
            <person name="Ligon L.S."/>
            <person name="Lu J."/>
            <person name="Maerk M."/>
            <person name="Miller N.M."/>
            <person name="Norton S."/>
            <person name="O'Carroll I.P."/>
            <person name="Paulsen I."/>
            <person name="Raulfs E.C."/>
            <person name="Roemer R."/>
            <person name="Rosser J."/>
            <person name="Segura D."/>
            <person name="Slater S."/>
            <person name="Stricklin S.L."/>
            <person name="Studholme D.J."/>
            <person name="Sun J."/>
            <person name="Viana C.J."/>
            <person name="Wallin E."/>
            <person name="Wang B."/>
            <person name="Wheeler C."/>
            <person name="Zhu H."/>
            <person name="Dean D.R."/>
            <person name="Dixon R."/>
            <person name="Wood D."/>
        </authorList>
    </citation>
    <scope>NUCLEOTIDE SEQUENCE [LARGE SCALE GENOMIC DNA]</scope>
    <source>
        <strain evidence="2">DJ / ATCC BAA-1303</strain>
    </source>
</reference>